<sequence length="417" mass="45652">MNVLLKAATIIDVTHKEHHQKKRDILIKNGIISEIAPKIDAEKSTKIIELDNLHVSVGWFDSSVSFGEPGHEERETIENGLFTAAKSGFTDVVLNPNTNPLPDSSSDIVFLKNKADNNPTKLYPLGALTVKSEGEVLAELFDMQHSGAVAFSDFKNPTKNSNLLKIALQYAQGFDALVYSFPLDVQIAGKGVVNEEKVSTRLGLKGIPSLAEELQISRDLSILEYTGGKLHIPTISAANSVKLIAAAKRKGLDVTCSVAVHNLALTDELLEGFDTNYKVMPPLRTKKDTRTLIKGVLDGVIDFVTSDHTPLNVEEKIIEFDNAAYGTIGLESAFGALNQIFEIETTIQLLTKGRERYNIKTPKLAKGEIANLTLFNPDSKKEFSKENIFATSKNSAFLGQEMLGNVYGIIVDKNILL</sequence>
<dbReference type="eggNOG" id="COG0044">
    <property type="taxonomic scope" value="Bacteria"/>
</dbReference>
<dbReference type="Gene3D" id="2.30.40.10">
    <property type="entry name" value="Urease, subunit C, domain 1"/>
    <property type="match status" value="1"/>
</dbReference>
<dbReference type="STRING" id="688270.Celal_3467"/>
<dbReference type="Gene3D" id="3.20.20.140">
    <property type="entry name" value="Metal-dependent hydrolases"/>
    <property type="match status" value="1"/>
</dbReference>
<dbReference type="InterPro" id="IPR011059">
    <property type="entry name" value="Metal-dep_hydrolase_composite"/>
</dbReference>
<proteinExistence type="predicted"/>
<evidence type="ECO:0000313" key="3">
    <source>
        <dbReference type="EMBL" id="ADV50731.1"/>
    </source>
</evidence>
<dbReference type="SUPFAM" id="SSF51338">
    <property type="entry name" value="Composite domain of metallo-dependent hydrolases"/>
    <property type="match status" value="1"/>
</dbReference>
<evidence type="ECO:0000259" key="2">
    <source>
        <dbReference type="Pfam" id="PF12890"/>
    </source>
</evidence>
<dbReference type="PANTHER" id="PTHR43668:SF2">
    <property type="entry name" value="ALLANTOINASE"/>
    <property type="match status" value="1"/>
</dbReference>
<keyword evidence="1" id="KW-0665">Pyrimidine biosynthesis</keyword>
<dbReference type="Proteomes" id="UP000008634">
    <property type="component" value="Chromosome"/>
</dbReference>
<dbReference type="GO" id="GO:0006145">
    <property type="term" value="P:purine nucleobase catabolic process"/>
    <property type="evidence" value="ECO:0007669"/>
    <property type="project" value="TreeGrafter"/>
</dbReference>
<dbReference type="GO" id="GO:0005737">
    <property type="term" value="C:cytoplasm"/>
    <property type="evidence" value="ECO:0007669"/>
    <property type="project" value="TreeGrafter"/>
</dbReference>
<name>E6X7M1_CELAD</name>
<dbReference type="RefSeq" id="WP_013552182.1">
    <property type="nucleotide sequence ID" value="NC_014934.1"/>
</dbReference>
<dbReference type="CDD" id="cd01317">
    <property type="entry name" value="DHOase_IIa"/>
    <property type="match status" value="1"/>
</dbReference>
<dbReference type="InterPro" id="IPR004722">
    <property type="entry name" value="DHOase"/>
</dbReference>
<dbReference type="GO" id="GO:0004038">
    <property type="term" value="F:allantoinase activity"/>
    <property type="evidence" value="ECO:0007669"/>
    <property type="project" value="TreeGrafter"/>
</dbReference>
<dbReference type="GO" id="GO:0046872">
    <property type="term" value="F:metal ion binding"/>
    <property type="evidence" value="ECO:0007669"/>
    <property type="project" value="InterPro"/>
</dbReference>
<dbReference type="KEGG" id="cao:Celal_3467"/>
<dbReference type="HOGENOM" id="CLU_015572_1_0_10"/>
<dbReference type="InterPro" id="IPR050138">
    <property type="entry name" value="DHOase/Allantoinase_Hydrolase"/>
</dbReference>
<dbReference type="InterPro" id="IPR032466">
    <property type="entry name" value="Metal_Hydrolase"/>
</dbReference>
<evidence type="ECO:0000313" key="4">
    <source>
        <dbReference type="Proteomes" id="UP000008634"/>
    </source>
</evidence>
<reference evidence="3 4" key="1">
    <citation type="journal article" date="2010" name="Stand. Genomic Sci.">
        <title>Complete genome sequence of Cellulophaga algicola type strain (IC166).</title>
        <authorList>
            <person name="Abt B."/>
            <person name="Lu M."/>
            <person name="Misra M."/>
            <person name="Han C."/>
            <person name="Nolan M."/>
            <person name="Lucas S."/>
            <person name="Hammon N."/>
            <person name="Deshpande S."/>
            <person name="Cheng J.F."/>
            <person name="Tapia R."/>
            <person name="Goodwin L."/>
            <person name="Pitluck S."/>
            <person name="Liolios K."/>
            <person name="Pagani I."/>
            <person name="Ivanova N."/>
            <person name="Mavromatis K."/>
            <person name="Ovchinikova G."/>
            <person name="Pati A."/>
            <person name="Chen A."/>
            <person name="Palaniappan K."/>
            <person name="Land M."/>
            <person name="Hauser L."/>
            <person name="Chang Y.J."/>
            <person name="Jeffries C.D."/>
            <person name="Detter J.C."/>
            <person name="Brambilla E."/>
            <person name="Rohde M."/>
            <person name="Tindall B.J."/>
            <person name="Goker M."/>
            <person name="Woyke T."/>
            <person name="Bristow J."/>
            <person name="Eisen J.A."/>
            <person name="Markowitz V."/>
            <person name="Hugenholtz P."/>
            <person name="Kyrpides N.C."/>
            <person name="Klenk H.P."/>
            <person name="Lapidus A."/>
        </authorList>
    </citation>
    <scope>NUCLEOTIDE SEQUENCE [LARGE SCALE GENOMIC DNA]</scope>
    <source>
        <strain evidence="4">DSM 14237 / IC166 / ACAM 630</strain>
    </source>
</reference>
<dbReference type="GO" id="GO:0004151">
    <property type="term" value="F:dihydroorotase activity"/>
    <property type="evidence" value="ECO:0007669"/>
    <property type="project" value="InterPro"/>
</dbReference>
<accession>E6X7M1</accession>
<dbReference type="Pfam" id="PF12890">
    <property type="entry name" value="DHOase"/>
    <property type="match status" value="1"/>
</dbReference>
<protein>
    <submittedName>
        <fullName evidence="3">Amidohydrolase</fullName>
    </submittedName>
</protein>
<gene>
    <name evidence="3" type="ordered locus">Celal_3467</name>
</gene>
<evidence type="ECO:0000256" key="1">
    <source>
        <dbReference type="ARBA" id="ARBA00022975"/>
    </source>
</evidence>
<dbReference type="PANTHER" id="PTHR43668">
    <property type="entry name" value="ALLANTOINASE"/>
    <property type="match status" value="1"/>
</dbReference>
<organism evidence="3 4">
    <name type="scientific">Cellulophaga algicola (strain DSM 14237 / IC166 / ACAM 630)</name>
    <dbReference type="NCBI Taxonomy" id="688270"/>
    <lineage>
        <taxon>Bacteria</taxon>
        <taxon>Pseudomonadati</taxon>
        <taxon>Bacteroidota</taxon>
        <taxon>Flavobacteriia</taxon>
        <taxon>Flavobacteriales</taxon>
        <taxon>Flavobacteriaceae</taxon>
        <taxon>Cellulophaga</taxon>
    </lineage>
</organism>
<feature type="domain" description="Dihydroorotase catalytic" evidence="2">
    <location>
        <begin position="58"/>
        <end position="238"/>
    </location>
</feature>
<dbReference type="EMBL" id="CP002453">
    <property type="protein sequence ID" value="ADV50731.1"/>
    <property type="molecule type" value="Genomic_DNA"/>
</dbReference>
<dbReference type="AlphaFoldDB" id="E6X7M1"/>
<dbReference type="SUPFAM" id="SSF51556">
    <property type="entry name" value="Metallo-dependent hydrolases"/>
    <property type="match status" value="1"/>
</dbReference>
<dbReference type="OrthoDB" id="9765462at2"/>
<dbReference type="GO" id="GO:0006221">
    <property type="term" value="P:pyrimidine nucleotide biosynthetic process"/>
    <property type="evidence" value="ECO:0007669"/>
    <property type="project" value="UniProtKB-KW"/>
</dbReference>
<dbReference type="InterPro" id="IPR024403">
    <property type="entry name" value="DHOase_cat"/>
</dbReference>
<keyword evidence="4" id="KW-1185">Reference proteome</keyword>